<feature type="binding site" evidence="8">
    <location>
        <position position="12"/>
    </location>
    <ligand>
        <name>NADPH</name>
        <dbReference type="ChEBI" id="CHEBI:57783"/>
    </ligand>
</feature>
<dbReference type="EC" id="1.1.1.94" evidence="8"/>
<keyword evidence="15" id="KW-1185">Reference proteome</keyword>
<feature type="binding site" evidence="8">
    <location>
        <position position="279"/>
    </location>
    <ligand>
        <name>NADPH</name>
        <dbReference type="ChEBI" id="CHEBI:57783"/>
    </ligand>
</feature>
<feature type="active site" description="Proton acceptor" evidence="8">
    <location>
        <position position="191"/>
    </location>
</feature>
<evidence type="ECO:0000313" key="14">
    <source>
        <dbReference type="EMBL" id="GAA1570229.1"/>
    </source>
</evidence>
<feature type="binding site" evidence="8">
    <location>
        <position position="33"/>
    </location>
    <ligand>
        <name>NADPH</name>
        <dbReference type="ChEBI" id="CHEBI:57783"/>
    </ligand>
</feature>
<keyword evidence="8" id="KW-0963">Cytoplasm</keyword>
<organism evidence="14 15">
    <name type="scientific">Kribbella karoonensis</name>
    <dbReference type="NCBI Taxonomy" id="324851"/>
    <lineage>
        <taxon>Bacteria</taxon>
        <taxon>Bacillati</taxon>
        <taxon>Actinomycetota</taxon>
        <taxon>Actinomycetes</taxon>
        <taxon>Propionibacteriales</taxon>
        <taxon>Kribbellaceae</taxon>
        <taxon>Kribbella</taxon>
    </lineage>
</organism>
<dbReference type="Pfam" id="PF01210">
    <property type="entry name" value="NAD_Gly3P_dh_N"/>
    <property type="match status" value="1"/>
</dbReference>
<dbReference type="InterPro" id="IPR036291">
    <property type="entry name" value="NAD(P)-bd_dom_sf"/>
</dbReference>
<feature type="binding site" evidence="8">
    <location>
        <position position="136"/>
    </location>
    <ligand>
        <name>sn-glycerol 3-phosphate</name>
        <dbReference type="ChEBI" id="CHEBI:57597"/>
    </ligand>
</feature>
<feature type="binding site" evidence="8">
    <location>
        <position position="106"/>
    </location>
    <ligand>
        <name>sn-glycerol 3-phosphate</name>
        <dbReference type="ChEBI" id="CHEBI:57597"/>
    </ligand>
</feature>
<dbReference type="NCBIfam" id="NF000942">
    <property type="entry name" value="PRK00094.1-4"/>
    <property type="match status" value="1"/>
</dbReference>
<keyword evidence="11" id="KW-0732">Signal</keyword>
<dbReference type="PANTHER" id="PTHR11728:SF1">
    <property type="entry name" value="GLYCEROL-3-PHOSPHATE DEHYDROGENASE [NAD(+)] 2, CHLOROPLASTIC"/>
    <property type="match status" value="1"/>
</dbReference>
<gene>
    <name evidence="8" type="primary">gpsA</name>
    <name evidence="14" type="ORF">GCM10009742_10630</name>
</gene>
<comment type="caution">
    <text evidence="8">Lacks conserved residue(s) required for the propagation of feature annotation.</text>
</comment>
<dbReference type="Pfam" id="PF07479">
    <property type="entry name" value="NAD_Gly3P_dh_C"/>
    <property type="match status" value="1"/>
</dbReference>
<keyword evidence="6 8" id="KW-0594">Phospholipid biosynthesis</keyword>
<feature type="chain" id="PRO_5045941983" description="Glycerol-3-phosphate dehydrogenase [NAD(P)+]" evidence="11">
    <location>
        <begin position="18"/>
        <end position="333"/>
    </location>
</feature>
<feature type="binding site" evidence="8">
    <location>
        <position position="281"/>
    </location>
    <ligand>
        <name>NADPH</name>
        <dbReference type="ChEBI" id="CHEBI:57783"/>
    </ligand>
</feature>
<comment type="pathway">
    <text evidence="8">Membrane lipid metabolism; glycerophospholipid metabolism.</text>
</comment>
<dbReference type="PRINTS" id="PR00077">
    <property type="entry name" value="GPDHDRGNASE"/>
</dbReference>
<dbReference type="SUPFAM" id="SSF51735">
    <property type="entry name" value="NAD(P)-binding Rossmann-fold domains"/>
    <property type="match status" value="1"/>
</dbReference>
<evidence type="ECO:0000256" key="3">
    <source>
        <dbReference type="ARBA" id="ARBA00023002"/>
    </source>
</evidence>
<feature type="binding site" evidence="8">
    <location>
        <position position="32"/>
    </location>
    <ligand>
        <name>NADPH</name>
        <dbReference type="ChEBI" id="CHEBI:57783"/>
    </ligand>
</feature>
<dbReference type="InterPro" id="IPR006168">
    <property type="entry name" value="G3P_DH_NAD-dep"/>
</dbReference>
<keyword evidence="4 8" id="KW-0520">NAD</keyword>
<dbReference type="InterPro" id="IPR011128">
    <property type="entry name" value="G3P_DH_NAD-dep_N"/>
</dbReference>
<dbReference type="EMBL" id="BAAAND010000001">
    <property type="protein sequence ID" value="GAA1570229.1"/>
    <property type="molecule type" value="Genomic_DNA"/>
</dbReference>
<comment type="catalytic activity">
    <reaction evidence="8">
        <text>sn-glycerol 3-phosphate + NAD(+) = dihydroxyacetone phosphate + NADH + H(+)</text>
        <dbReference type="Rhea" id="RHEA:11092"/>
        <dbReference type="ChEBI" id="CHEBI:15378"/>
        <dbReference type="ChEBI" id="CHEBI:57540"/>
        <dbReference type="ChEBI" id="CHEBI:57597"/>
        <dbReference type="ChEBI" id="CHEBI:57642"/>
        <dbReference type="ChEBI" id="CHEBI:57945"/>
        <dbReference type="EC" id="1.1.1.94"/>
    </reaction>
</comment>
<feature type="binding site" evidence="8">
    <location>
        <position position="255"/>
    </location>
    <ligand>
        <name>NADPH</name>
        <dbReference type="ChEBI" id="CHEBI:57783"/>
    </ligand>
</feature>
<comment type="subcellular location">
    <subcellularLocation>
        <location evidence="8">Cytoplasm</location>
    </subcellularLocation>
</comment>
<feature type="binding site" evidence="8">
    <location>
        <position position="140"/>
    </location>
    <ligand>
        <name>NADPH</name>
        <dbReference type="ChEBI" id="CHEBI:57783"/>
    </ligand>
</feature>
<dbReference type="PROSITE" id="PS00957">
    <property type="entry name" value="NAD_G3PDH"/>
    <property type="match status" value="1"/>
</dbReference>
<evidence type="ECO:0000259" key="12">
    <source>
        <dbReference type="Pfam" id="PF01210"/>
    </source>
</evidence>
<evidence type="ECO:0000256" key="4">
    <source>
        <dbReference type="ARBA" id="ARBA00023027"/>
    </source>
</evidence>
<dbReference type="InterPro" id="IPR006109">
    <property type="entry name" value="G3P_DH_NAD-dep_C"/>
</dbReference>
<comment type="function">
    <text evidence="8">Catalyzes the reduction of the glycolytic intermediate dihydroxyacetone phosphate (DHAP) to sn-glycerol 3-phosphate (G3P), the key precursor for phospholipid synthesis.</text>
</comment>
<evidence type="ECO:0000256" key="2">
    <source>
        <dbReference type="ARBA" id="ARBA00022516"/>
    </source>
</evidence>
<keyword evidence="2 8" id="KW-0444">Lipid biosynthesis</keyword>
<feature type="binding site" evidence="8">
    <location>
        <position position="255"/>
    </location>
    <ligand>
        <name>sn-glycerol 3-phosphate</name>
        <dbReference type="ChEBI" id="CHEBI:57597"/>
    </ligand>
</feature>
<dbReference type="SUPFAM" id="SSF48179">
    <property type="entry name" value="6-phosphogluconate dehydrogenase C-terminal domain-like"/>
    <property type="match status" value="1"/>
</dbReference>
<keyword evidence="7 8" id="KW-1208">Phospholipid metabolism</keyword>
<feature type="domain" description="Glycerol-3-phosphate dehydrogenase NAD-dependent C-terminal" evidence="13">
    <location>
        <begin position="180"/>
        <end position="320"/>
    </location>
</feature>
<dbReference type="HAMAP" id="MF_00394">
    <property type="entry name" value="NAD_Glyc3P_dehydrog"/>
    <property type="match status" value="1"/>
</dbReference>
<dbReference type="InterPro" id="IPR013328">
    <property type="entry name" value="6PGD_dom2"/>
</dbReference>
<comment type="catalytic activity">
    <reaction evidence="8 10">
        <text>sn-glycerol 3-phosphate + NADP(+) = dihydroxyacetone phosphate + NADPH + H(+)</text>
        <dbReference type="Rhea" id="RHEA:11096"/>
        <dbReference type="ChEBI" id="CHEBI:15378"/>
        <dbReference type="ChEBI" id="CHEBI:57597"/>
        <dbReference type="ChEBI" id="CHEBI:57642"/>
        <dbReference type="ChEBI" id="CHEBI:57783"/>
        <dbReference type="ChEBI" id="CHEBI:58349"/>
        <dbReference type="EC" id="1.1.1.94"/>
    </reaction>
</comment>
<comment type="caution">
    <text evidence="14">The sequence shown here is derived from an EMBL/GenBank/DDBJ whole genome shotgun (WGS) entry which is preliminary data.</text>
</comment>
<dbReference type="Proteomes" id="UP001500190">
    <property type="component" value="Unassembled WGS sequence"/>
</dbReference>
<evidence type="ECO:0000259" key="13">
    <source>
        <dbReference type="Pfam" id="PF07479"/>
    </source>
</evidence>
<evidence type="ECO:0000313" key="15">
    <source>
        <dbReference type="Proteomes" id="UP001500190"/>
    </source>
</evidence>
<keyword evidence="5 8" id="KW-0443">Lipid metabolism</keyword>
<name>A0ABP4NY62_9ACTN</name>
<feature type="binding site" evidence="8">
    <location>
        <position position="106"/>
    </location>
    <ligand>
        <name>NADPH</name>
        <dbReference type="ChEBI" id="CHEBI:57783"/>
    </ligand>
</feature>
<feature type="signal peptide" evidence="11">
    <location>
        <begin position="1"/>
        <end position="17"/>
    </location>
</feature>
<evidence type="ECO:0000256" key="11">
    <source>
        <dbReference type="SAM" id="SignalP"/>
    </source>
</evidence>
<keyword evidence="8" id="KW-0547">Nucleotide-binding</keyword>
<dbReference type="PANTHER" id="PTHR11728">
    <property type="entry name" value="GLYCEROL-3-PHOSPHATE DEHYDROGENASE"/>
    <property type="match status" value="1"/>
</dbReference>
<reference evidence="15" key="1">
    <citation type="journal article" date="2019" name="Int. J. Syst. Evol. Microbiol.">
        <title>The Global Catalogue of Microorganisms (GCM) 10K type strain sequencing project: providing services to taxonomists for standard genome sequencing and annotation.</title>
        <authorList>
            <consortium name="The Broad Institute Genomics Platform"/>
            <consortium name="The Broad Institute Genome Sequencing Center for Infectious Disease"/>
            <person name="Wu L."/>
            <person name="Ma J."/>
        </authorList>
    </citation>
    <scope>NUCLEOTIDE SEQUENCE [LARGE SCALE GENOMIC DNA]</scope>
    <source>
        <strain evidence="15">JCM 14304</strain>
    </source>
</reference>
<accession>A0ABP4NY62</accession>
<comment type="similarity">
    <text evidence="1 8 9">Belongs to the NAD-dependent glycerol-3-phosphate dehydrogenase family.</text>
</comment>
<protein>
    <recommendedName>
        <fullName evidence="8">Glycerol-3-phosphate dehydrogenase [NAD(P)+]</fullName>
        <ecNumber evidence="8">1.1.1.94</ecNumber>
    </recommendedName>
    <alternativeName>
        <fullName evidence="8">NAD(P)(+)-dependent glycerol-3-phosphate dehydrogenase</fullName>
    </alternativeName>
    <alternativeName>
        <fullName evidence="8">NAD(P)H-dependent dihydroxyacetone-phosphate reductase</fullName>
    </alternativeName>
</protein>
<evidence type="ECO:0000256" key="1">
    <source>
        <dbReference type="ARBA" id="ARBA00011009"/>
    </source>
</evidence>
<feature type="binding site" evidence="8">
    <location>
        <position position="244"/>
    </location>
    <ligand>
        <name>sn-glycerol 3-phosphate</name>
        <dbReference type="ChEBI" id="CHEBI:57597"/>
    </ligand>
</feature>
<dbReference type="Gene3D" id="3.40.50.720">
    <property type="entry name" value="NAD(P)-binding Rossmann-like Domain"/>
    <property type="match status" value="1"/>
</dbReference>
<evidence type="ECO:0000256" key="7">
    <source>
        <dbReference type="ARBA" id="ARBA00023264"/>
    </source>
</evidence>
<feature type="binding site" evidence="8">
    <location>
        <position position="191"/>
    </location>
    <ligand>
        <name>sn-glycerol 3-phosphate</name>
        <dbReference type="ChEBI" id="CHEBI:57597"/>
    </ligand>
</feature>
<proteinExistence type="inferred from homology"/>
<evidence type="ECO:0000256" key="10">
    <source>
        <dbReference type="RuleBase" id="RU000439"/>
    </source>
</evidence>
<evidence type="ECO:0000256" key="5">
    <source>
        <dbReference type="ARBA" id="ARBA00023098"/>
    </source>
</evidence>
<dbReference type="InterPro" id="IPR008927">
    <property type="entry name" value="6-PGluconate_DH-like_C_sf"/>
</dbReference>
<keyword evidence="3 8" id="KW-0560">Oxidoreductase</keyword>
<dbReference type="RefSeq" id="WP_344188231.1">
    <property type="nucleotide sequence ID" value="NZ_BAAAND010000001.1"/>
</dbReference>
<dbReference type="PIRSF" id="PIRSF000114">
    <property type="entry name" value="Glycerol-3-P_dh"/>
    <property type="match status" value="1"/>
</dbReference>
<feature type="binding site" evidence="8">
    <location>
        <position position="254"/>
    </location>
    <ligand>
        <name>sn-glycerol 3-phosphate</name>
        <dbReference type="ChEBI" id="CHEBI:57597"/>
    </ligand>
</feature>
<dbReference type="NCBIfam" id="NF000940">
    <property type="entry name" value="PRK00094.1-2"/>
    <property type="match status" value="1"/>
</dbReference>
<feature type="domain" description="Glycerol-3-phosphate dehydrogenase NAD-dependent N-terminal" evidence="12">
    <location>
        <begin position="4"/>
        <end position="159"/>
    </location>
</feature>
<sequence>MTRVAVFGAGSWGTAFATVLANAGNQVSVWARRESLCEVINTQHENAEYLPGIRLSEAITATHDPAAAADGAEAVVLAVPSQSLRDNLADWAGVLPNAVPLVSLMKGVELGTTKRMSEVIAELTGAGPERIAVVSGPNLAREIAEGQPAASVVACADEGTAARLQKLCHSPTFRPYTNNDVIGCELGGACKNVIALAVGMAVGLGFGDNARASVITRGLAEIARLGTALGAQEHTFSGLAGLGDLVATCSSPLSRNRTFGEKLGQGMSVAQILEGTRQVAEGVKSCASISELAHHHDVEMPIAEHVTKVVAGEMTPKDMLFSLVSRSAKSERW</sequence>
<feature type="binding site" evidence="8">
    <location>
        <position position="256"/>
    </location>
    <ligand>
        <name>sn-glycerol 3-phosphate</name>
        <dbReference type="ChEBI" id="CHEBI:57597"/>
    </ligand>
</feature>
<evidence type="ECO:0000256" key="6">
    <source>
        <dbReference type="ARBA" id="ARBA00023209"/>
    </source>
</evidence>
<dbReference type="Gene3D" id="1.10.1040.10">
    <property type="entry name" value="N-(1-d-carboxylethyl)-l-norvaline Dehydrogenase, domain 2"/>
    <property type="match status" value="1"/>
</dbReference>
<feature type="binding site" evidence="8">
    <location>
        <position position="49"/>
    </location>
    <ligand>
        <name>NADPH</name>
        <dbReference type="ChEBI" id="CHEBI:57783"/>
    </ligand>
</feature>
<feature type="binding site" evidence="8">
    <location>
        <position position="11"/>
    </location>
    <ligand>
        <name>NADPH</name>
        <dbReference type="ChEBI" id="CHEBI:57783"/>
    </ligand>
</feature>
<evidence type="ECO:0000256" key="9">
    <source>
        <dbReference type="RuleBase" id="RU000437"/>
    </source>
</evidence>
<keyword evidence="8" id="KW-0521">NADP</keyword>
<evidence type="ECO:0000256" key="8">
    <source>
        <dbReference type="HAMAP-Rule" id="MF_00394"/>
    </source>
</evidence>